<dbReference type="PANTHER" id="PTHR11070:SF45">
    <property type="entry name" value="DNA 3'-5' HELICASE"/>
    <property type="match status" value="1"/>
</dbReference>
<dbReference type="InterPro" id="IPR027417">
    <property type="entry name" value="P-loop_NTPase"/>
</dbReference>
<feature type="domain" description="NERD" evidence="5">
    <location>
        <begin position="19"/>
        <end position="117"/>
    </location>
</feature>
<evidence type="ECO:0000256" key="3">
    <source>
        <dbReference type="ARBA" id="ARBA00022806"/>
    </source>
</evidence>
<keyword evidence="4 8" id="KW-0067">ATP-binding</keyword>
<proteinExistence type="predicted"/>
<dbReference type="Gene3D" id="3.40.50.300">
    <property type="entry name" value="P-loop containing nucleotide triphosphate hydrolases"/>
    <property type="match status" value="2"/>
</dbReference>
<keyword evidence="3" id="KW-0347">Helicase</keyword>
<evidence type="ECO:0000259" key="7">
    <source>
        <dbReference type="Pfam" id="PF13538"/>
    </source>
</evidence>
<feature type="domain" description="UvrD-like helicase C-terminal" evidence="6">
    <location>
        <begin position="401"/>
        <end position="514"/>
    </location>
</feature>
<gene>
    <name evidence="8" type="ORF">OB236_32275</name>
</gene>
<dbReference type="InterPro" id="IPR011528">
    <property type="entry name" value="NERD"/>
</dbReference>
<dbReference type="Pfam" id="PF08378">
    <property type="entry name" value="NERD"/>
    <property type="match status" value="1"/>
</dbReference>
<keyword evidence="1" id="KW-0547">Nucleotide-binding</keyword>
<evidence type="ECO:0000313" key="8">
    <source>
        <dbReference type="EMBL" id="MCU6796812.1"/>
    </source>
</evidence>
<evidence type="ECO:0000256" key="2">
    <source>
        <dbReference type="ARBA" id="ARBA00022801"/>
    </source>
</evidence>
<dbReference type="Pfam" id="PF13361">
    <property type="entry name" value="UvrD_C"/>
    <property type="match status" value="1"/>
</dbReference>
<name>A0ABT2USM4_9BACL</name>
<dbReference type="Pfam" id="PF13538">
    <property type="entry name" value="UvrD_C_2"/>
    <property type="match status" value="1"/>
</dbReference>
<keyword evidence="2" id="KW-0378">Hydrolase</keyword>
<dbReference type="InterPro" id="IPR027785">
    <property type="entry name" value="UvrD-like_helicase_C"/>
</dbReference>
<protein>
    <submittedName>
        <fullName evidence="8">ATP-binding domain-containing protein</fullName>
    </submittedName>
</protein>
<organism evidence="8 9">
    <name type="scientific">Paenibacillus baimaensis</name>
    <dbReference type="NCBI Taxonomy" id="2982185"/>
    <lineage>
        <taxon>Bacteria</taxon>
        <taxon>Bacillati</taxon>
        <taxon>Bacillota</taxon>
        <taxon>Bacilli</taxon>
        <taxon>Bacillales</taxon>
        <taxon>Paenibacillaceae</taxon>
        <taxon>Paenibacillus</taxon>
    </lineage>
</organism>
<feature type="domain" description="UvrD-like helicase C-terminal" evidence="7">
    <location>
        <begin position="522"/>
        <end position="573"/>
    </location>
</feature>
<keyword evidence="9" id="KW-1185">Reference proteome</keyword>
<dbReference type="RefSeq" id="WP_262687635.1">
    <property type="nucleotide sequence ID" value="NZ_JAOQIO010000110.1"/>
</dbReference>
<dbReference type="GO" id="GO:0005524">
    <property type="term" value="F:ATP binding"/>
    <property type="evidence" value="ECO:0007669"/>
    <property type="project" value="UniProtKB-KW"/>
</dbReference>
<dbReference type="InterPro" id="IPR000212">
    <property type="entry name" value="DNA_helicase_UvrD/REP"/>
</dbReference>
<evidence type="ECO:0000256" key="1">
    <source>
        <dbReference type="ARBA" id="ARBA00022741"/>
    </source>
</evidence>
<evidence type="ECO:0000259" key="5">
    <source>
        <dbReference type="Pfam" id="PF08378"/>
    </source>
</evidence>
<dbReference type="SUPFAM" id="SSF52540">
    <property type="entry name" value="P-loop containing nucleoside triphosphate hydrolases"/>
    <property type="match status" value="1"/>
</dbReference>
<evidence type="ECO:0000256" key="4">
    <source>
        <dbReference type="ARBA" id="ARBA00022840"/>
    </source>
</evidence>
<comment type="caution">
    <text evidence="8">The sequence shown here is derived from an EMBL/GenBank/DDBJ whole genome shotgun (WGS) entry which is preliminary data.</text>
</comment>
<evidence type="ECO:0000313" key="9">
    <source>
        <dbReference type="Proteomes" id="UP001652445"/>
    </source>
</evidence>
<reference evidence="8 9" key="1">
    <citation type="submission" date="2022-09" db="EMBL/GenBank/DDBJ databases">
        <authorList>
            <person name="Han X.L."/>
            <person name="Wang Q."/>
            <person name="Lu T."/>
        </authorList>
    </citation>
    <scope>NUCLEOTIDE SEQUENCE [LARGE SCALE GENOMIC DNA]</scope>
    <source>
        <strain evidence="8 9">WQ 127069</strain>
    </source>
</reference>
<sequence length="697" mass="81219">MAQMSPDKIHLVSRKIEPGEEYVYGLIENMPESEKYYAYFDTRQSGQKYDYYPDFLIITPDLGLFILEVKDWSKGFIKKINKEKVLVNYSGKPTWVSNPLVQVRNYTNLMIKELSKEESLTNSKGLKFSYSFGIVFPYMTRSEFQSQVGNADVINLKACIFKDELKSPADLHKGLQRLASRYIGRFPILNDDELALCRKYIFPEVSMDSDGLKKLLTYEQRELVETIDYGLHLINAPVGSGKTVVLFHRTLVLAELQTNWIILVLCYNPVTRSFLERELKKNMPIGNHATVDIYDVRELFHEIVLHCNLDEELPTDNYIRVLDRLNSKGDQFPKRYDAILIDEAQDFYEEWLTFIYRNLFENKNKNAHLFLTMDGSQNIYRQSYTLSWAGLHRSKVSKTLNLDINYRNTRQIIEFANAFINNEYLEKCVSDNVDSINYAVTDFDCIRDGEKPRVIVGIDLNDVNRKIVNMVHEVFNKSTNRARKICILCTHESIIPDFMDELNLRRVPFTLLSQEPDHHEGIWLGTIQQSKGLTFDHVVITGIENKLFTKMPEIDATKLIYVGMTRASNRLVIGLSEHNIFRSLLSNKSFNKIKKEFKLSGKYEYEIKLTTFSSDGEFTVLDESTFRGNGIENIVNQYNEKFWLPVYFRKELFQFLCDIRKGDHGFVTAGDQSMYAEIIESPFPDHTRTQFLEYFTM</sequence>
<dbReference type="EMBL" id="JAOQIO010000110">
    <property type="protein sequence ID" value="MCU6796812.1"/>
    <property type="molecule type" value="Genomic_DNA"/>
</dbReference>
<accession>A0ABT2USM4</accession>
<dbReference type="Proteomes" id="UP001652445">
    <property type="component" value="Unassembled WGS sequence"/>
</dbReference>
<dbReference type="InterPro" id="IPR014017">
    <property type="entry name" value="DNA_helicase_UvrD-like_C"/>
</dbReference>
<evidence type="ECO:0000259" key="6">
    <source>
        <dbReference type="Pfam" id="PF13361"/>
    </source>
</evidence>
<dbReference type="PANTHER" id="PTHR11070">
    <property type="entry name" value="UVRD / RECB / PCRA DNA HELICASE FAMILY MEMBER"/>
    <property type="match status" value="1"/>
</dbReference>